<reference evidence="5" key="1">
    <citation type="journal article" date="2016" name="Genome Announc.">
        <title>Draft Genome Sequences of Methanobrevibacter curvatus DSM11111, Methanobrevibacter cuticularis DSM11139, Methanobrevibacter filiformis DSM11501, and Methanobrevibacter oralis DSM7256.</title>
        <authorList>
            <person name="Poehlein A."/>
            <person name="Seedorf H."/>
        </authorList>
    </citation>
    <scope>NUCLEOTIDE SEQUENCE [LARGE SCALE GENOMIC DNA]</scope>
    <source>
        <strain evidence="5">DSM 7256 / JCM 30027 / ZR</strain>
    </source>
</reference>
<evidence type="ECO:0000256" key="1">
    <source>
        <dbReference type="ARBA" id="ARBA00022737"/>
    </source>
</evidence>
<evidence type="ECO:0000256" key="2">
    <source>
        <dbReference type="ARBA" id="ARBA00022803"/>
    </source>
</evidence>
<accession>A0A166C395</accession>
<dbReference type="Pfam" id="PF14559">
    <property type="entry name" value="TPR_19"/>
    <property type="match status" value="1"/>
</dbReference>
<dbReference type="PANTHER" id="PTHR44943:SF8">
    <property type="entry name" value="TPR REPEAT-CONTAINING PROTEIN MJ0263"/>
    <property type="match status" value="1"/>
</dbReference>
<dbReference type="EMBL" id="LWMU01000033">
    <property type="protein sequence ID" value="KZX14086.1"/>
    <property type="molecule type" value="Genomic_DNA"/>
</dbReference>
<gene>
    <name evidence="4" type="primary">yrrB_1</name>
    <name evidence="4" type="ORF">MBORA_01640</name>
</gene>
<organism evidence="4 5">
    <name type="scientific">Methanobrevibacter oralis</name>
    <dbReference type="NCBI Taxonomy" id="66851"/>
    <lineage>
        <taxon>Archaea</taxon>
        <taxon>Methanobacteriati</taxon>
        <taxon>Methanobacteriota</taxon>
        <taxon>Methanomada group</taxon>
        <taxon>Methanobacteria</taxon>
        <taxon>Methanobacteriales</taxon>
        <taxon>Methanobacteriaceae</taxon>
        <taxon>Methanobrevibacter</taxon>
    </lineage>
</organism>
<dbReference type="InterPro" id="IPR019734">
    <property type="entry name" value="TPR_rpt"/>
</dbReference>
<dbReference type="SMART" id="SM00028">
    <property type="entry name" value="TPR"/>
    <property type="match status" value="4"/>
</dbReference>
<dbReference type="PANTHER" id="PTHR44943">
    <property type="entry name" value="CELLULOSE SYNTHASE OPERON PROTEIN C"/>
    <property type="match status" value="1"/>
</dbReference>
<protein>
    <submittedName>
        <fullName evidence="4">TPR repeat-containing protein YrrB</fullName>
    </submittedName>
</protein>
<dbReference type="SUPFAM" id="SSF48452">
    <property type="entry name" value="TPR-like"/>
    <property type="match status" value="2"/>
</dbReference>
<evidence type="ECO:0000256" key="3">
    <source>
        <dbReference type="PROSITE-ProRule" id="PRU00339"/>
    </source>
</evidence>
<dbReference type="PROSITE" id="PS50005">
    <property type="entry name" value="TPR"/>
    <property type="match status" value="2"/>
</dbReference>
<dbReference type="PROSITE" id="PS50293">
    <property type="entry name" value="TPR_REGION"/>
    <property type="match status" value="1"/>
</dbReference>
<dbReference type="InterPro" id="IPR011990">
    <property type="entry name" value="TPR-like_helical_dom_sf"/>
</dbReference>
<dbReference type="Pfam" id="PF13181">
    <property type="entry name" value="TPR_8"/>
    <property type="match status" value="1"/>
</dbReference>
<dbReference type="RefSeq" id="WP_063720096.1">
    <property type="nucleotide sequence ID" value="NZ_LT985088.1"/>
</dbReference>
<keyword evidence="2 3" id="KW-0802">TPR repeat</keyword>
<dbReference type="Gene3D" id="1.25.40.10">
    <property type="entry name" value="Tetratricopeptide repeat domain"/>
    <property type="match status" value="3"/>
</dbReference>
<feature type="repeat" description="TPR" evidence="3">
    <location>
        <begin position="108"/>
        <end position="141"/>
    </location>
</feature>
<evidence type="ECO:0000313" key="4">
    <source>
        <dbReference type="EMBL" id="KZX14086.1"/>
    </source>
</evidence>
<dbReference type="AlphaFoldDB" id="A0A166C395"/>
<sequence length="196" mass="23134">MFKDKIVDFYLDKSLAYCRIFKIKKAIETVNKALWLDKNNVEALITRGFFYSCLFDKETSFKCFDLAFKNGLKYHVYFQKARACMNLDEYDLALDYLNKVLDYNCENFDTLNEIGLCYYFSENYDKAYHYFNNLLKIQPDNVEVLINISGCYLELGDFDLAMEYADKALDKNPDNLLGLARKFHIYMENNDYSSAL</sequence>
<keyword evidence="5" id="KW-1185">Reference proteome</keyword>
<dbReference type="InterPro" id="IPR051685">
    <property type="entry name" value="Ycf3/AcsC/BcsC/TPR_MFPF"/>
</dbReference>
<name>A0A166C395_METOA</name>
<evidence type="ECO:0000313" key="5">
    <source>
        <dbReference type="Proteomes" id="UP000077428"/>
    </source>
</evidence>
<dbReference type="STRING" id="66851.MBORA_01640"/>
<proteinExistence type="predicted"/>
<keyword evidence="1" id="KW-0677">Repeat</keyword>
<feature type="repeat" description="TPR" evidence="3">
    <location>
        <begin position="142"/>
        <end position="175"/>
    </location>
</feature>
<dbReference type="PATRIC" id="fig|66851.6.peg.205"/>
<comment type="caution">
    <text evidence="4">The sequence shown here is derived from an EMBL/GenBank/DDBJ whole genome shotgun (WGS) entry which is preliminary data.</text>
</comment>
<dbReference type="Proteomes" id="UP000077428">
    <property type="component" value="Unassembled WGS sequence"/>
</dbReference>
<dbReference type="OrthoDB" id="78407at2157"/>